<feature type="domain" description="Tubby C-terminal" evidence="2">
    <location>
        <begin position="183"/>
        <end position="352"/>
    </location>
</feature>
<dbReference type="PANTHER" id="PTHR16517:SF7">
    <property type="entry name" value="PROTEIN KING TUBBY"/>
    <property type="match status" value="1"/>
</dbReference>
<dbReference type="InterPro" id="IPR025659">
    <property type="entry name" value="Tubby-like_C"/>
</dbReference>
<comment type="similarity">
    <text evidence="1">Belongs to the TUB family.</text>
</comment>
<organism evidence="3 4">
    <name type="scientific">Triparma retinervis</name>
    <dbReference type="NCBI Taxonomy" id="2557542"/>
    <lineage>
        <taxon>Eukaryota</taxon>
        <taxon>Sar</taxon>
        <taxon>Stramenopiles</taxon>
        <taxon>Ochrophyta</taxon>
        <taxon>Bolidophyceae</taxon>
        <taxon>Parmales</taxon>
        <taxon>Triparmaceae</taxon>
        <taxon>Triparma</taxon>
    </lineage>
</organism>
<gene>
    <name evidence="3" type="ORF">TrRE_jg11713</name>
</gene>
<keyword evidence="4" id="KW-1185">Reference proteome</keyword>
<proteinExistence type="inferred from homology"/>
<dbReference type="PRINTS" id="PR01573">
    <property type="entry name" value="SUPERTUBBY"/>
</dbReference>
<dbReference type="Pfam" id="PF01167">
    <property type="entry name" value="Tub"/>
    <property type="match status" value="1"/>
</dbReference>
<dbReference type="OrthoDB" id="8775810at2759"/>
<accession>A0A9W7AFI6</accession>
<evidence type="ECO:0000313" key="4">
    <source>
        <dbReference type="Proteomes" id="UP001165082"/>
    </source>
</evidence>
<dbReference type="AlphaFoldDB" id="A0A9W7AFI6"/>
<dbReference type="Gene3D" id="3.20.90.10">
    <property type="entry name" value="Tubby Protein, Chain A"/>
    <property type="match status" value="1"/>
</dbReference>
<dbReference type="EMBL" id="BRXZ01004162">
    <property type="protein sequence ID" value="GMH69701.1"/>
    <property type="molecule type" value="Genomic_DNA"/>
</dbReference>
<dbReference type="SUPFAM" id="SSF54518">
    <property type="entry name" value="Tubby C-terminal domain-like"/>
    <property type="match status" value="1"/>
</dbReference>
<evidence type="ECO:0000313" key="3">
    <source>
        <dbReference type="EMBL" id="GMH69701.1"/>
    </source>
</evidence>
<name>A0A9W7AFI6_9STRA</name>
<dbReference type="Proteomes" id="UP001165082">
    <property type="component" value="Unassembled WGS sequence"/>
</dbReference>
<reference evidence="3" key="1">
    <citation type="submission" date="2022-07" db="EMBL/GenBank/DDBJ databases">
        <title>Genome analysis of Parmales, a sister group of diatoms, reveals the evolutionary specialization of diatoms from phago-mixotrophs to photoautotrophs.</title>
        <authorList>
            <person name="Ban H."/>
            <person name="Sato S."/>
            <person name="Yoshikawa S."/>
            <person name="Kazumasa Y."/>
            <person name="Nakamura Y."/>
            <person name="Ichinomiya M."/>
            <person name="Saitoh K."/>
            <person name="Sato N."/>
            <person name="Blanc-Mathieu R."/>
            <person name="Endo H."/>
            <person name="Kuwata A."/>
            <person name="Ogata H."/>
        </authorList>
    </citation>
    <scope>NUCLEOTIDE SEQUENCE</scope>
</reference>
<comment type="caution">
    <text evidence="3">The sequence shown here is derived from an EMBL/GenBank/DDBJ whole genome shotgun (WGS) entry which is preliminary data.</text>
</comment>
<dbReference type="InterPro" id="IPR000007">
    <property type="entry name" value="Tubby_C"/>
</dbReference>
<evidence type="ECO:0000259" key="2">
    <source>
        <dbReference type="Pfam" id="PF01167"/>
    </source>
</evidence>
<evidence type="ECO:0000256" key="1">
    <source>
        <dbReference type="ARBA" id="ARBA00007129"/>
    </source>
</evidence>
<sequence>MDPEDVYLRMPQPALPIGNCSLDLSQPPPVRYHVDPVEIEEGRVRERMAWEVIKPGGENDTADTLKWVSGKFVKSENSKTEFTYSFEIGPHMLFCLSAKRIGEKFYISQYRDFPRSCEAYLKKEDKEKKVTTWTEPPSHYIAVLVPEPRQVATYKLCLTAHVGDPEATPTVAKDIAVISQSTFKIKEATSAPIRAMKISIPPLVSLSGAAKDEDEEDEPDYKICQGMNEDMWARYSSNTLLSQTDMWSHHVKHNPWKKTKELYRGPRVKMMNKTPFWNYEVGSLVVKFDRNRVTMASSKNFIIFHEKDVNDREKSSSDAILQFGKVGKKTFTLDYKQPLCALQAFGVALSAFAWKGDDAKKK</sequence>
<dbReference type="PANTHER" id="PTHR16517">
    <property type="entry name" value="TUBBY-RELATED"/>
    <property type="match status" value="1"/>
</dbReference>
<protein>
    <recommendedName>
        <fullName evidence="2">Tubby C-terminal domain-containing protein</fullName>
    </recommendedName>
</protein>